<dbReference type="Pfam" id="PF15951">
    <property type="entry name" value="MITF_TFEB_C_3_N"/>
    <property type="match status" value="1"/>
</dbReference>
<dbReference type="EMBL" id="ABJB010228554">
    <property type="status" value="NOT_ANNOTATED_CDS"/>
    <property type="molecule type" value="Genomic_DNA"/>
</dbReference>
<feature type="transmembrane region" description="Helical" evidence="7">
    <location>
        <begin position="426"/>
        <end position="445"/>
    </location>
</feature>
<dbReference type="EnsemblMetazoa" id="ISCW011795-RA">
    <property type="protein sequence ID" value="ISCW011795-PA"/>
    <property type="gene ID" value="ISCW011795"/>
</dbReference>
<dbReference type="STRING" id="6945.B7Q780"/>
<dbReference type="OrthoDB" id="6242697at2759"/>
<feature type="transmembrane region" description="Helical" evidence="7">
    <location>
        <begin position="180"/>
        <end position="200"/>
    </location>
</feature>
<dbReference type="VEuPathDB" id="VectorBase:ISCP_002928"/>
<comment type="subcellular location">
    <subcellularLocation>
        <location evidence="1">Nucleus</location>
    </subcellularLocation>
</comment>
<dbReference type="GO" id="GO:0005634">
    <property type="term" value="C:nucleus"/>
    <property type="evidence" value="ECO:0000318"/>
    <property type="project" value="GO_Central"/>
</dbReference>
<dbReference type="AlphaFoldDB" id="B7Q780"/>
<dbReference type="EMBL" id="ABJB010630024">
    <property type="status" value="NOT_ANNOTATED_CDS"/>
    <property type="molecule type" value="Genomic_DNA"/>
</dbReference>
<proteinExistence type="evidence at protein level"/>
<protein>
    <submittedName>
        <fullName evidence="9 10">Helix-loop-helix transcription factor, putative</fullName>
    </submittedName>
</protein>
<evidence type="ECO:0000313" key="9">
    <source>
        <dbReference type="EMBL" id="EEC14702.1"/>
    </source>
</evidence>
<keyword evidence="4" id="KW-0804">Transcription</keyword>
<keyword evidence="2" id="KW-0805">Transcription regulation</keyword>
<dbReference type="Proteomes" id="UP000001555">
    <property type="component" value="Unassembled WGS sequence"/>
</dbReference>
<sequence length="744" mass="81875">MATTVRPDVSKTIAPLFTLNVDDPASTKSPEVLQTITEDKHETDSGDLPEDEGLLTEFVPLLISMKILGIGVSNVEDTGDNRKPRRGKCHVSPDSAWRAFVTIIILVYASYFVIQESRLAINGDYHLTLDTISHTVTIVTALGVNLSIFRGSAVLGTMLRKLSEKSPKHAETVNHVFNMGSRIFFMTFGIWALQGIAVASKLSRCHNTKPHGIKYDDTSADCLRGNDTICSLPSTVVNITQLAIRYPVLRCAIWMSMLFMFHTLLGIRFKLKALNLAVFHCPIKELDNEKLRSLRQSHNMLCRMIKLIDATFGACVPFWYLHCVTEILACANQFIDFGLGEIWCVPFKVTVGSNVGCLLVAVAAIAEAAHRVSQQARDTVVIVAQRSAELPTYQPDIYEHINALLNSFRKEAVSISCCRMWALNRASGLVAFISALSALVSLVYIRGTSRHFLETHFALAAMKGGRPPLPLSRTNLKQQLMRHQMEQEERRQRELQSAMGTPPASSAICVPGIQERMPAEILVPTQVLQVESRLENPTRYHVEQSKKRQVKQFLSSRAQAELGSAQPFSPESPASVPHSGSAATSNSERWFLSGSIDGATIEPTLGQLRLFREQTADSAPSRASGRQLCTASDPKVGNCGDALSRIVTFSNVIFGDDEAKMTRRRSQPSSPTNLLLDYNGRRRKVTKRNRCGDGGATAMPVKSFSKSSSRKSRSKAAEAKPPPLVLEIAPSPVSSLVSFVGRLD</sequence>
<dbReference type="EMBL" id="ABJB010528035">
    <property type="status" value="NOT_ANNOTATED_CDS"/>
    <property type="molecule type" value="Genomic_DNA"/>
</dbReference>
<dbReference type="VEuPathDB" id="VectorBase:ISCI011795"/>
<feature type="transmembrane region" description="Helical" evidence="7">
    <location>
        <begin position="96"/>
        <end position="114"/>
    </location>
</feature>
<keyword evidence="7" id="KW-1133">Transmembrane helix</keyword>
<feature type="transmembrane region" description="Helical" evidence="7">
    <location>
        <begin position="134"/>
        <end position="159"/>
    </location>
</feature>
<dbReference type="HOGENOM" id="CLU_373518_0_0_1"/>
<keyword evidence="7" id="KW-0812">Transmembrane</keyword>
<evidence type="ECO:0000256" key="1">
    <source>
        <dbReference type="ARBA" id="ARBA00004123"/>
    </source>
</evidence>
<dbReference type="InParanoid" id="B7Q780"/>
<dbReference type="PANTHER" id="PTHR45776:SF2">
    <property type="entry name" value="MIP04163P"/>
    <property type="match status" value="1"/>
</dbReference>
<dbReference type="EMBL" id="ABJB010325724">
    <property type="status" value="NOT_ANNOTATED_CDS"/>
    <property type="molecule type" value="Genomic_DNA"/>
</dbReference>
<dbReference type="EMBL" id="ABJB010942060">
    <property type="status" value="NOT_ANNOTATED_CDS"/>
    <property type="molecule type" value="Genomic_DNA"/>
</dbReference>
<dbReference type="InterPro" id="IPR031867">
    <property type="entry name" value="MiT/TFE_N"/>
</dbReference>
<evidence type="ECO:0000313" key="10">
    <source>
        <dbReference type="EnsemblMetazoa" id="ISCW011795-PA"/>
    </source>
</evidence>
<evidence type="ECO:0007829" key="12">
    <source>
        <dbReference type="PeptideAtlas" id="B7Q780"/>
    </source>
</evidence>
<dbReference type="GO" id="GO:0006357">
    <property type="term" value="P:regulation of transcription by RNA polymerase II"/>
    <property type="evidence" value="ECO:0000318"/>
    <property type="project" value="GO_Central"/>
</dbReference>
<feature type="transmembrane region" description="Helical" evidence="7">
    <location>
        <begin position="247"/>
        <end position="267"/>
    </location>
</feature>
<dbReference type="PaxDb" id="6945-B7Q780"/>
<keyword evidence="11" id="KW-1185">Reference proteome</keyword>
<keyword evidence="12" id="KW-1267">Proteomics identification</keyword>
<dbReference type="EMBL" id="ABJB010699537">
    <property type="status" value="NOT_ANNOTATED_CDS"/>
    <property type="molecule type" value="Genomic_DNA"/>
</dbReference>
<reference evidence="9 11" key="1">
    <citation type="submission" date="2008-03" db="EMBL/GenBank/DDBJ databases">
        <title>Annotation of Ixodes scapularis.</title>
        <authorList>
            <consortium name="Ixodes scapularis Genome Project Consortium"/>
            <person name="Caler E."/>
            <person name="Hannick L.I."/>
            <person name="Bidwell S."/>
            <person name="Joardar V."/>
            <person name="Thiagarajan M."/>
            <person name="Amedeo P."/>
            <person name="Galinsky K.J."/>
            <person name="Schobel S."/>
            <person name="Inman J."/>
            <person name="Hostetler J."/>
            <person name="Miller J."/>
            <person name="Hammond M."/>
            <person name="Megy K."/>
            <person name="Lawson D."/>
            <person name="Kodira C."/>
            <person name="Sutton G."/>
            <person name="Meyer J."/>
            <person name="Hill C.A."/>
            <person name="Birren B."/>
            <person name="Nene V."/>
            <person name="Collins F."/>
            <person name="Alarcon-Chaidez F."/>
            <person name="Wikel S."/>
            <person name="Strausberg R."/>
        </authorList>
    </citation>
    <scope>NUCLEOTIDE SEQUENCE [LARGE SCALE GENOMIC DNA]</scope>
    <source>
        <strain evidence="11">Wikel</strain>
        <strain evidence="9">Wikel colony</strain>
    </source>
</reference>
<reference evidence="10" key="2">
    <citation type="submission" date="2020-05" db="UniProtKB">
        <authorList>
            <consortium name="EnsemblMetazoa"/>
        </authorList>
    </citation>
    <scope>IDENTIFICATION</scope>
    <source>
        <strain evidence="10">wikel</strain>
    </source>
</reference>
<dbReference type="EMBL" id="ABJB010926786">
    <property type="status" value="NOT_ANNOTATED_CDS"/>
    <property type="molecule type" value="Genomic_DNA"/>
</dbReference>
<evidence type="ECO:0000256" key="7">
    <source>
        <dbReference type="SAM" id="Phobius"/>
    </source>
</evidence>
<feature type="region of interest" description="Disordered" evidence="6">
    <location>
        <begin position="561"/>
        <end position="585"/>
    </location>
</feature>
<dbReference type="EMBL" id="ABJB010625251">
    <property type="status" value="NOT_ANNOTATED_CDS"/>
    <property type="molecule type" value="Genomic_DNA"/>
</dbReference>
<dbReference type="EMBL" id="DS872889">
    <property type="protein sequence ID" value="EEC14702.1"/>
    <property type="molecule type" value="Genomic_DNA"/>
</dbReference>
<evidence type="ECO:0000313" key="11">
    <source>
        <dbReference type="Proteomes" id="UP000001555"/>
    </source>
</evidence>
<accession>B7Q780</accession>
<name>B7Q780_IXOSC</name>
<feature type="region of interest" description="Disordered" evidence="6">
    <location>
        <begin position="686"/>
        <end position="724"/>
    </location>
</feature>
<dbReference type="EMBL" id="ABJB010656285">
    <property type="status" value="NOT_ANNOTATED_CDS"/>
    <property type="molecule type" value="Genomic_DNA"/>
</dbReference>
<evidence type="ECO:0000256" key="6">
    <source>
        <dbReference type="SAM" id="MobiDB-lite"/>
    </source>
</evidence>
<feature type="domain" description="MiT/TFE transcription factors N-terminal" evidence="8">
    <location>
        <begin position="473"/>
        <end position="584"/>
    </location>
</feature>
<evidence type="ECO:0000256" key="3">
    <source>
        <dbReference type="ARBA" id="ARBA00023125"/>
    </source>
</evidence>
<dbReference type="VEuPathDB" id="VectorBase:ISCW011795"/>
<feature type="region of interest" description="Disordered" evidence="6">
    <location>
        <begin position="483"/>
        <end position="504"/>
    </location>
</feature>
<evidence type="ECO:0000256" key="2">
    <source>
        <dbReference type="ARBA" id="ARBA00023015"/>
    </source>
</evidence>
<evidence type="ECO:0000256" key="5">
    <source>
        <dbReference type="ARBA" id="ARBA00023242"/>
    </source>
</evidence>
<evidence type="ECO:0000259" key="8">
    <source>
        <dbReference type="Pfam" id="PF15951"/>
    </source>
</evidence>
<dbReference type="GO" id="GO:0000978">
    <property type="term" value="F:RNA polymerase II cis-regulatory region sequence-specific DNA binding"/>
    <property type="evidence" value="ECO:0000318"/>
    <property type="project" value="GO_Central"/>
</dbReference>
<gene>
    <name evidence="9" type="ORF">IscW_ISCW011795</name>
</gene>
<evidence type="ECO:0000256" key="4">
    <source>
        <dbReference type="ARBA" id="ARBA00023163"/>
    </source>
</evidence>
<dbReference type="GO" id="GO:0000981">
    <property type="term" value="F:DNA-binding transcription factor activity, RNA polymerase II-specific"/>
    <property type="evidence" value="ECO:0000318"/>
    <property type="project" value="GO_Central"/>
</dbReference>
<keyword evidence="3" id="KW-0238">DNA-binding</keyword>
<dbReference type="PANTHER" id="PTHR45776">
    <property type="entry name" value="MIP04163P"/>
    <property type="match status" value="1"/>
</dbReference>
<dbReference type="EMBL" id="ABJB010642442">
    <property type="status" value="NOT_ANNOTATED_CDS"/>
    <property type="molecule type" value="Genomic_DNA"/>
</dbReference>
<keyword evidence="7" id="KW-0472">Membrane</keyword>
<keyword evidence="5" id="KW-0539">Nucleus</keyword>
<organism>
    <name type="scientific">Ixodes scapularis</name>
    <name type="common">Black-legged tick</name>
    <name type="synonym">Deer tick</name>
    <dbReference type="NCBI Taxonomy" id="6945"/>
    <lineage>
        <taxon>Eukaryota</taxon>
        <taxon>Metazoa</taxon>
        <taxon>Ecdysozoa</taxon>
        <taxon>Arthropoda</taxon>
        <taxon>Chelicerata</taxon>
        <taxon>Arachnida</taxon>
        <taxon>Acari</taxon>
        <taxon>Parasitiformes</taxon>
        <taxon>Ixodida</taxon>
        <taxon>Ixodoidea</taxon>
        <taxon>Ixodidae</taxon>
        <taxon>Ixodinae</taxon>
        <taxon>Ixodes</taxon>
    </lineage>
</organism>
<feature type="compositionally biased region" description="Basic and acidic residues" evidence="6">
    <location>
        <begin position="483"/>
        <end position="494"/>
    </location>
</feature>